<dbReference type="Proteomes" id="UP000297014">
    <property type="component" value="Unassembled WGS sequence"/>
</dbReference>
<comment type="caution">
    <text evidence="1">The sequence shown here is derived from an EMBL/GenBank/DDBJ whole genome shotgun (WGS) entry which is preliminary data.</text>
</comment>
<protein>
    <submittedName>
        <fullName evidence="1">Uncharacterized protein</fullName>
    </submittedName>
</protein>
<accession>A0A4V3X8K0</accession>
<gene>
    <name evidence="1" type="ORF">AJ85_09735</name>
</gene>
<organism evidence="1 2">
    <name type="scientific">Alkalihalobacillus alcalophilus ATCC 27647 = CGMCC 1.3604</name>
    <dbReference type="NCBI Taxonomy" id="1218173"/>
    <lineage>
        <taxon>Bacteria</taxon>
        <taxon>Bacillati</taxon>
        <taxon>Bacillota</taxon>
        <taxon>Bacilli</taxon>
        <taxon>Bacillales</taxon>
        <taxon>Bacillaceae</taxon>
        <taxon>Alkalihalobacillus</taxon>
    </lineage>
</organism>
<evidence type="ECO:0000313" key="2">
    <source>
        <dbReference type="Proteomes" id="UP000297014"/>
    </source>
</evidence>
<evidence type="ECO:0000313" key="1">
    <source>
        <dbReference type="EMBL" id="THG90612.1"/>
    </source>
</evidence>
<dbReference type="EMBL" id="JALP01000130">
    <property type="protein sequence ID" value="THG90612.1"/>
    <property type="molecule type" value="Genomic_DNA"/>
</dbReference>
<name>A0A4V3X8K0_ALKAL</name>
<dbReference type="AlphaFoldDB" id="A0A4V3X8K0"/>
<reference evidence="1 2" key="1">
    <citation type="submission" date="2014-01" db="EMBL/GenBank/DDBJ databases">
        <title>Draft genome sequencing of Bacillus alcalophilus CGMCC 1.3604.</title>
        <authorList>
            <person name="Yang J."/>
            <person name="Diao L."/>
            <person name="Yang S."/>
        </authorList>
    </citation>
    <scope>NUCLEOTIDE SEQUENCE [LARGE SCALE GENOMIC DNA]</scope>
    <source>
        <strain evidence="1 2">CGMCC 1.3604</strain>
    </source>
</reference>
<proteinExistence type="predicted"/>
<sequence length="38" mass="4244">MDGEGIASIEKECLSFWANYGNQVEIKGITVYVNGFIF</sequence>